<name>A0AA39G7P3_MICHY</name>
<organism evidence="3 4">
    <name type="scientific">Microctonus hyperodae</name>
    <name type="common">Parasitoid wasp</name>
    <dbReference type="NCBI Taxonomy" id="165561"/>
    <lineage>
        <taxon>Eukaryota</taxon>
        <taxon>Metazoa</taxon>
        <taxon>Ecdysozoa</taxon>
        <taxon>Arthropoda</taxon>
        <taxon>Hexapoda</taxon>
        <taxon>Insecta</taxon>
        <taxon>Pterygota</taxon>
        <taxon>Neoptera</taxon>
        <taxon>Endopterygota</taxon>
        <taxon>Hymenoptera</taxon>
        <taxon>Apocrita</taxon>
        <taxon>Ichneumonoidea</taxon>
        <taxon>Braconidae</taxon>
        <taxon>Euphorinae</taxon>
        <taxon>Microctonus</taxon>
    </lineage>
</organism>
<feature type="compositionally biased region" description="Low complexity" evidence="2">
    <location>
        <begin position="489"/>
        <end position="514"/>
    </location>
</feature>
<feature type="region of interest" description="Disordered" evidence="2">
    <location>
        <begin position="90"/>
        <end position="116"/>
    </location>
</feature>
<protein>
    <submittedName>
        <fullName evidence="3">Uncharacterized protein</fullName>
    </submittedName>
</protein>
<dbReference type="Proteomes" id="UP001168972">
    <property type="component" value="Unassembled WGS sequence"/>
</dbReference>
<proteinExistence type="predicted"/>
<evidence type="ECO:0000313" key="3">
    <source>
        <dbReference type="EMBL" id="KAK0182923.1"/>
    </source>
</evidence>
<feature type="compositionally biased region" description="Polar residues" evidence="2">
    <location>
        <begin position="465"/>
        <end position="484"/>
    </location>
</feature>
<evidence type="ECO:0000313" key="4">
    <source>
        <dbReference type="Proteomes" id="UP001168972"/>
    </source>
</evidence>
<feature type="compositionally biased region" description="Polar residues" evidence="2">
    <location>
        <begin position="91"/>
        <end position="111"/>
    </location>
</feature>
<comment type="caution">
    <text evidence="3">The sequence shown here is derived from an EMBL/GenBank/DDBJ whole genome shotgun (WGS) entry which is preliminary data.</text>
</comment>
<reference evidence="3" key="2">
    <citation type="submission" date="2023-03" db="EMBL/GenBank/DDBJ databases">
        <authorList>
            <person name="Inwood S.N."/>
            <person name="Skelly J.G."/>
            <person name="Guhlin J."/>
            <person name="Harrop T.W.R."/>
            <person name="Goldson S.G."/>
            <person name="Dearden P.K."/>
        </authorList>
    </citation>
    <scope>NUCLEOTIDE SEQUENCE</scope>
    <source>
        <strain evidence="3">Lincoln</strain>
        <tissue evidence="3">Whole body</tissue>
    </source>
</reference>
<accession>A0AA39G7P3</accession>
<evidence type="ECO:0000256" key="1">
    <source>
        <dbReference type="SAM" id="Coils"/>
    </source>
</evidence>
<sequence>MSRRKSNSFKLKNKNESSSNIAAANLECDTTEVVDLTEEPNVYVEQGTPVRHDVSTQQDYFNYDYHSFLPQTQDGGIEVTWDWHSPGANKNIESNGRNSRTHEICNSSTPKRSTDIHKKRISNSPLMYKPLKRKLIKIEKTDEIDKFKAELIALSEKIKKGEDMENLANELEDDDKTELPRNMNFRDPHNDENDIVVCDENTEFLMQNNNSENQNFDDFFNDSLNDTMIKCSQEIEERLNIAPVKDKEREYSSTAIHNKNEKSSVPKYCYSSLTYMNKYKFDNDIATKFNSTNGRETTLIKHKSDLGMFKNVIKTTIPSSNTAPIVGQNYPTSMPNNDKIDLKSQVIDELHIPDDSFDEFLATCDEDFSHSDMDLPSTTTQYGKVYDNSHSMSLKKSNISSSIQVQAISNAPKRDPVRTNIAANMGVSNSTVQSKNLAIGLHSMSTSNRNWKFFKSKSHSDSSFATNSSKDVRSSTKSVNQIGSHNIFKGKGSSSSENSKSGSRESSSSSVSTEHQIRRTSSCLDSNAMTKKSTQKNIIYNKQMYNVNRYGAKEDGSVNSKNRIIQNAGDVASGIQSLQLCGPEEIERKRKEAKMKLEAKKKREKMHSNSDNILSRVHVKSQNNSQIIVKSESGEWSKHNNYLIVM</sequence>
<dbReference type="EMBL" id="JAQQBR010000001">
    <property type="protein sequence ID" value="KAK0182923.1"/>
    <property type="molecule type" value="Genomic_DNA"/>
</dbReference>
<keyword evidence="4" id="KW-1185">Reference proteome</keyword>
<feature type="region of interest" description="Disordered" evidence="2">
    <location>
        <begin position="459"/>
        <end position="530"/>
    </location>
</feature>
<dbReference type="AlphaFoldDB" id="A0AA39G7P3"/>
<feature type="compositionally biased region" description="Polar residues" evidence="2">
    <location>
        <begin position="519"/>
        <end position="530"/>
    </location>
</feature>
<evidence type="ECO:0000256" key="2">
    <source>
        <dbReference type="SAM" id="MobiDB-lite"/>
    </source>
</evidence>
<feature type="coiled-coil region" evidence="1">
    <location>
        <begin position="144"/>
        <end position="174"/>
    </location>
</feature>
<reference evidence="3" key="1">
    <citation type="journal article" date="2023" name="bioRxiv">
        <title>Scaffold-level genome assemblies of two parasitoid biocontrol wasps reveal the parthenogenesis mechanism and an associated novel virus.</title>
        <authorList>
            <person name="Inwood S."/>
            <person name="Skelly J."/>
            <person name="Guhlin J."/>
            <person name="Harrop T."/>
            <person name="Goldson S."/>
            <person name="Dearden P."/>
        </authorList>
    </citation>
    <scope>NUCLEOTIDE SEQUENCE</scope>
    <source>
        <strain evidence="3">Lincoln</strain>
        <tissue evidence="3">Whole body</tissue>
    </source>
</reference>
<keyword evidence="1" id="KW-0175">Coiled coil</keyword>
<gene>
    <name evidence="3" type="ORF">PV327_001008</name>
</gene>